<comment type="caution">
    <text evidence="14">The sequence shown here is derived from an EMBL/GenBank/DDBJ whole genome shotgun (WGS) entry which is preliminary data.</text>
</comment>
<evidence type="ECO:0000256" key="2">
    <source>
        <dbReference type="ARBA" id="ARBA00010930"/>
    </source>
</evidence>
<dbReference type="PROSITE" id="PS00012">
    <property type="entry name" value="PHOSPHOPANTETHEINE"/>
    <property type="match status" value="1"/>
</dbReference>
<name>A0AAN8YGL0_SOLBU</name>
<feature type="domain" description="Carrier" evidence="13">
    <location>
        <begin position="503"/>
        <end position="578"/>
    </location>
</feature>
<dbReference type="Proteomes" id="UP001371456">
    <property type="component" value="Unassembled WGS sequence"/>
</dbReference>
<dbReference type="Pfam" id="PF00550">
    <property type="entry name" value="PP-binding"/>
    <property type="match status" value="1"/>
</dbReference>
<comment type="subunit">
    <text evidence="11">Complex I is composed of at least 49 different subunits.</text>
</comment>
<dbReference type="PANTHER" id="PTHR35097">
    <property type="entry name" value="GDSL ESTERASE/LIPASE"/>
    <property type="match status" value="1"/>
</dbReference>
<sequence length="581" mass="64932">MEAAADSVVDKLKSFAKSTQDFASVVFRNREVSNRRNPNSVIRKYSELEQSNSYFACYHKLCYWALLYSDGSLKYEKALAIEILKRLQRESFSDIMKLRDRQEKLERVLAFYKSSKGSPFQEPSTRVRGEFDAVGALLMIGTVDNSKRNAIERAIRTGIDSRLTFETTIREKGTLVAEFVGSERGQLNILGSPLSLAKVLYAANISDWCSAVAIPVGGRCRDVAVPTSSREERGLTDYSSFGPPLLNQLNGSGIAVMVEKSNTVASLAQFVSALPHSGSLLYCFGTFGQVVCQLSSNTKLSILGIHKMANLSRQQPRLAAMSLPFSFLQRSGHPQASLVENRFLDGSLAMTLESELDESTKIGGWVEIKRSNPRYLQWAVTMSDTSEDDFGWGLSLGGFLQGPRNWDHFQVESFLNFNVGKKCKLQPEPLRKPSRRLFIFSKSRPSLSIHTSSMAARIALLKYLRVEARPVQLRNPRLIGGSVSQLFKRHFSEEVRGSFLDKDEVRDRVINVVKNFQKVDPSKVVPNAHFQNDLGLDSLDTVEVVMALEEEFGFEIPDNEADKINSINLAVDFIASHPQAK</sequence>
<evidence type="ECO:0000256" key="5">
    <source>
        <dbReference type="ARBA" id="ARBA00022553"/>
    </source>
</evidence>
<evidence type="ECO:0000256" key="12">
    <source>
        <dbReference type="RuleBase" id="RU000722"/>
    </source>
</evidence>
<keyword evidence="9 12" id="KW-0275">Fatty acid biosynthesis</keyword>
<keyword evidence="6" id="KW-0679">Respiratory chain</keyword>
<dbReference type="SUPFAM" id="SSF47336">
    <property type="entry name" value="ACP-like"/>
    <property type="match status" value="1"/>
</dbReference>
<dbReference type="FunFam" id="1.10.1200.10:FF:000003">
    <property type="entry name" value="Acyl carrier protein"/>
    <property type="match status" value="1"/>
</dbReference>
<evidence type="ECO:0000256" key="1">
    <source>
        <dbReference type="ARBA" id="ARBA00005194"/>
    </source>
</evidence>
<evidence type="ECO:0000256" key="8">
    <source>
        <dbReference type="ARBA" id="ARBA00023098"/>
    </source>
</evidence>
<dbReference type="AlphaFoldDB" id="A0AAN8YGL0"/>
<evidence type="ECO:0000259" key="13">
    <source>
        <dbReference type="PROSITE" id="PS50075"/>
    </source>
</evidence>
<proteinExistence type="inferred from homology"/>
<gene>
    <name evidence="14" type="ORF">RDI58_010267</name>
</gene>
<dbReference type="EMBL" id="JBANQN010000004">
    <property type="protein sequence ID" value="KAK6791186.1"/>
    <property type="molecule type" value="Genomic_DNA"/>
</dbReference>
<dbReference type="InterPro" id="IPR006162">
    <property type="entry name" value="Ppantetheine_attach_site"/>
</dbReference>
<keyword evidence="5" id="KW-0597">Phosphoprotein</keyword>
<keyword evidence="4 12" id="KW-0444">Lipid biosynthesis</keyword>
<protein>
    <recommendedName>
        <fullName evidence="12">Acyl carrier protein</fullName>
    </recommendedName>
</protein>
<evidence type="ECO:0000256" key="6">
    <source>
        <dbReference type="ARBA" id="ARBA00022660"/>
    </source>
</evidence>
<evidence type="ECO:0000256" key="3">
    <source>
        <dbReference type="ARBA" id="ARBA00022450"/>
    </source>
</evidence>
<keyword evidence="6" id="KW-0813">Transport</keyword>
<dbReference type="PANTHER" id="PTHR35097:SF1">
    <property type="entry name" value="GDSL ESTERASE_LIPASE"/>
    <property type="match status" value="1"/>
</dbReference>
<keyword evidence="15" id="KW-1185">Reference proteome</keyword>
<keyword evidence="3 12" id="KW-0596">Phosphopantetheine</keyword>
<dbReference type="GO" id="GO:0005739">
    <property type="term" value="C:mitochondrion"/>
    <property type="evidence" value="ECO:0007669"/>
    <property type="project" value="UniProtKB-ARBA"/>
</dbReference>
<organism evidence="14 15">
    <name type="scientific">Solanum bulbocastanum</name>
    <name type="common">Wild potato</name>
    <dbReference type="NCBI Taxonomy" id="147425"/>
    <lineage>
        <taxon>Eukaryota</taxon>
        <taxon>Viridiplantae</taxon>
        <taxon>Streptophyta</taxon>
        <taxon>Embryophyta</taxon>
        <taxon>Tracheophyta</taxon>
        <taxon>Spermatophyta</taxon>
        <taxon>Magnoliopsida</taxon>
        <taxon>eudicotyledons</taxon>
        <taxon>Gunneridae</taxon>
        <taxon>Pentapetalae</taxon>
        <taxon>asterids</taxon>
        <taxon>lamiids</taxon>
        <taxon>Solanales</taxon>
        <taxon>Solanaceae</taxon>
        <taxon>Solanoideae</taxon>
        <taxon>Solaneae</taxon>
        <taxon>Solanum</taxon>
    </lineage>
</organism>
<reference evidence="14 15" key="1">
    <citation type="submission" date="2024-02" db="EMBL/GenBank/DDBJ databases">
        <title>de novo genome assembly of Solanum bulbocastanum strain 11H21.</title>
        <authorList>
            <person name="Hosaka A.J."/>
        </authorList>
    </citation>
    <scope>NUCLEOTIDE SEQUENCE [LARGE SCALE GENOMIC DNA]</scope>
    <source>
        <tissue evidence="14">Young leaves</tissue>
    </source>
</reference>
<dbReference type="PROSITE" id="PS50075">
    <property type="entry name" value="CARRIER"/>
    <property type="match status" value="1"/>
</dbReference>
<evidence type="ECO:0000256" key="7">
    <source>
        <dbReference type="ARBA" id="ARBA00022832"/>
    </source>
</evidence>
<keyword evidence="7" id="KW-0276">Fatty acid metabolism</keyword>
<dbReference type="InterPro" id="IPR009081">
    <property type="entry name" value="PP-bd_ACP"/>
</dbReference>
<keyword evidence="8" id="KW-0443">Lipid metabolism</keyword>
<accession>A0AAN8YGL0</accession>
<evidence type="ECO:0000313" key="14">
    <source>
        <dbReference type="EMBL" id="KAK6791186.1"/>
    </source>
</evidence>
<dbReference type="InterPro" id="IPR036736">
    <property type="entry name" value="ACP-like_sf"/>
</dbReference>
<evidence type="ECO:0000256" key="11">
    <source>
        <dbReference type="ARBA" id="ARBA00063067"/>
    </source>
</evidence>
<evidence type="ECO:0000256" key="4">
    <source>
        <dbReference type="ARBA" id="ARBA00022516"/>
    </source>
</evidence>
<comment type="function">
    <text evidence="10">Carrier of the growing fatty acid chain in fatty acid biosynthesis. May be involved in the synthesis of short and medium chain fatty acids. Accessory and non-catalytic subunit of the mitochondrial membrane respiratory chain NADH dehydrogenase (Complex I), which functions in the transfer of electrons from NADH to the respiratory chain.</text>
</comment>
<dbReference type="InterPro" id="IPR003231">
    <property type="entry name" value="ACP"/>
</dbReference>
<dbReference type="NCBIfam" id="NF002148">
    <property type="entry name" value="PRK00982.1-2"/>
    <property type="match status" value="1"/>
</dbReference>
<evidence type="ECO:0000313" key="15">
    <source>
        <dbReference type="Proteomes" id="UP001371456"/>
    </source>
</evidence>
<dbReference type="GO" id="GO:0000036">
    <property type="term" value="F:acyl carrier activity"/>
    <property type="evidence" value="ECO:0007669"/>
    <property type="project" value="UniProtKB-ARBA"/>
</dbReference>
<evidence type="ECO:0000256" key="9">
    <source>
        <dbReference type="ARBA" id="ARBA00023160"/>
    </source>
</evidence>
<comment type="similarity">
    <text evidence="2">Belongs to the acyl carrier protein (ACP) family.</text>
</comment>
<dbReference type="HAMAP" id="MF_01217">
    <property type="entry name" value="Acyl_carrier"/>
    <property type="match status" value="1"/>
</dbReference>
<evidence type="ECO:0000256" key="10">
    <source>
        <dbReference type="ARBA" id="ARBA00057783"/>
    </source>
</evidence>
<dbReference type="Gene3D" id="1.10.1200.10">
    <property type="entry name" value="ACP-like"/>
    <property type="match status" value="1"/>
</dbReference>
<comment type="pathway">
    <text evidence="1">Lipid metabolism; fatty acid biosynthesis.</text>
</comment>
<keyword evidence="6" id="KW-0249">Electron transport</keyword>
<dbReference type="NCBIfam" id="TIGR00517">
    <property type="entry name" value="acyl_carrier"/>
    <property type="match status" value="1"/>
</dbReference>